<keyword evidence="1" id="KW-0732">Signal</keyword>
<dbReference type="EMBL" id="JAACNH010000003">
    <property type="protein sequence ID" value="KAG8446839.1"/>
    <property type="molecule type" value="Genomic_DNA"/>
</dbReference>
<keyword evidence="3" id="KW-1185">Reference proteome</keyword>
<reference evidence="2" key="1">
    <citation type="thesis" date="2020" institute="ProQuest LLC" country="789 East Eisenhower Parkway, Ann Arbor, MI, USA">
        <title>Comparative Genomics and Chromosome Evolution.</title>
        <authorList>
            <person name="Mudd A.B."/>
        </authorList>
    </citation>
    <scope>NUCLEOTIDE SEQUENCE</scope>
    <source>
        <strain evidence="2">Female2</strain>
        <tissue evidence="2">Blood</tissue>
    </source>
</reference>
<evidence type="ECO:0008006" key="4">
    <source>
        <dbReference type="Google" id="ProtNLM"/>
    </source>
</evidence>
<feature type="signal peptide" evidence="1">
    <location>
        <begin position="1"/>
        <end position="28"/>
    </location>
</feature>
<proteinExistence type="predicted"/>
<evidence type="ECO:0000256" key="1">
    <source>
        <dbReference type="SAM" id="SignalP"/>
    </source>
</evidence>
<sequence>MHFKRNLTTSSVSFSLSVLVISEAASRGQPHCYVQHVNVPYVIKTDRDMFIKRHLYCLKLSPTLIWHISNGKKCFLQNVLGGPWATRRVQQQ</sequence>
<accession>A0A8T2JNQ4</accession>
<dbReference type="AlphaFoldDB" id="A0A8T2JNQ4"/>
<dbReference type="Proteomes" id="UP000812440">
    <property type="component" value="Chromosome 8_10"/>
</dbReference>
<evidence type="ECO:0000313" key="3">
    <source>
        <dbReference type="Proteomes" id="UP000812440"/>
    </source>
</evidence>
<comment type="caution">
    <text evidence="2">The sequence shown here is derived from an EMBL/GenBank/DDBJ whole genome shotgun (WGS) entry which is preliminary data.</text>
</comment>
<evidence type="ECO:0000313" key="2">
    <source>
        <dbReference type="EMBL" id="KAG8446839.1"/>
    </source>
</evidence>
<organism evidence="2 3">
    <name type="scientific">Hymenochirus boettgeri</name>
    <name type="common">Congo dwarf clawed frog</name>
    <dbReference type="NCBI Taxonomy" id="247094"/>
    <lineage>
        <taxon>Eukaryota</taxon>
        <taxon>Metazoa</taxon>
        <taxon>Chordata</taxon>
        <taxon>Craniata</taxon>
        <taxon>Vertebrata</taxon>
        <taxon>Euteleostomi</taxon>
        <taxon>Amphibia</taxon>
        <taxon>Batrachia</taxon>
        <taxon>Anura</taxon>
        <taxon>Pipoidea</taxon>
        <taxon>Pipidae</taxon>
        <taxon>Pipinae</taxon>
        <taxon>Hymenochirus</taxon>
    </lineage>
</organism>
<gene>
    <name evidence="2" type="ORF">GDO86_014339</name>
</gene>
<protein>
    <recommendedName>
        <fullName evidence="4">Secreted protein</fullName>
    </recommendedName>
</protein>
<feature type="chain" id="PRO_5035895437" description="Secreted protein" evidence="1">
    <location>
        <begin position="29"/>
        <end position="92"/>
    </location>
</feature>
<name>A0A8T2JNQ4_9PIPI</name>